<keyword evidence="2" id="KW-0378">Hydrolase</keyword>
<protein>
    <submittedName>
        <fullName evidence="2">Alpha/beta fold superfamily hydrolase/acyltransferase</fullName>
    </submittedName>
</protein>
<dbReference type="GO" id="GO:0016787">
    <property type="term" value="F:hydrolase activity"/>
    <property type="evidence" value="ECO:0007669"/>
    <property type="project" value="UniProtKB-KW"/>
</dbReference>
<dbReference type="Proteomes" id="UP000196027">
    <property type="component" value="Chromosome"/>
</dbReference>
<organism evidence="2 3">
    <name type="scientific">Oleiphilus messinensis</name>
    <dbReference type="NCBI Taxonomy" id="141451"/>
    <lineage>
        <taxon>Bacteria</taxon>
        <taxon>Pseudomonadati</taxon>
        <taxon>Pseudomonadota</taxon>
        <taxon>Gammaproteobacteria</taxon>
        <taxon>Oceanospirillales</taxon>
        <taxon>Oleiphilaceae</taxon>
        <taxon>Oleiphilus</taxon>
    </lineage>
</organism>
<feature type="chain" id="PRO_5013072979" evidence="1">
    <location>
        <begin position="27"/>
        <end position="331"/>
    </location>
</feature>
<evidence type="ECO:0000313" key="3">
    <source>
        <dbReference type="Proteomes" id="UP000196027"/>
    </source>
</evidence>
<name>A0A1Y0IAL2_9GAMM</name>
<keyword evidence="3" id="KW-1185">Reference proteome</keyword>
<keyword evidence="1" id="KW-0732">Signal</keyword>
<keyword evidence="2" id="KW-0012">Acyltransferase</keyword>
<dbReference type="GO" id="GO:0016746">
    <property type="term" value="F:acyltransferase activity"/>
    <property type="evidence" value="ECO:0007669"/>
    <property type="project" value="UniProtKB-KW"/>
</dbReference>
<sequence>MKKTIKAAIAVAASSLTLGFSATSSAAEGCSQWWFTSGGYTDTKHPILMVHGITGFDSIGGLIGYFHTVPMNLCRSGADVKVANVSPFNDSEQRGLQLAQDINNNVYGSNAKFNIIAHSQGSPTSRAAITFDASMNAWGQGRIASVTSVDGVNKGSKTADMIRGVIPVDSGIEGGAAALANAFGTVIGWISGNDHPQNAIAALETLTTPGTEDLNSRHPYGVASGYCTNDRATQVSVNGNNVRLYSWAGKSVFTNVLDILDPFLVTTSLAFGGESNDGLVAVCSQKLGYYIGAYDANHVDAINHVLGTRSLWHNPVTPYRTQANRLKNAGL</sequence>
<dbReference type="RefSeq" id="WP_232465125.1">
    <property type="nucleotide sequence ID" value="NZ_CP021425.1"/>
</dbReference>
<dbReference type="InterPro" id="IPR029058">
    <property type="entry name" value="AB_hydrolase_fold"/>
</dbReference>
<proteinExistence type="predicted"/>
<evidence type="ECO:0000313" key="2">
    <source>
        <dbReference type="EMBL" id="ARU57290.1"/>
    </source>
</evidence>
<feature type="signal peptide" evidence="1">
    <location>
        <begin position="1"/>
        <end position="26"/>
    </location>
</feature>
<evidence type="ECO:0000256" key="1">
    <source>
        <dbReference type="SAM" id="SignalP"/>
    </source>
</evidence>
<accession>A0A1Y0IAL2</accession>
<dbReference type="KEGG" id="ome:OLMES_3249"/>
<keyword evidence="2" id="KW-0808">Transferase</keyword>
<gene>
    <name evidence="2" type="ORF">OLMES_3249</name>
</gene>
<dbReference type="EMBL" id="CP021425">
    <property type="protein sequence ID" value="ARU57290.1"/>
    <property type="molecule type" value="Genomic_DNA"/>
</dbReference>
<dbReference type="Gene3D" id="3.40.50.1820">
    <property type="entry name" value="alpha/beta hydrolase"/>
    <property type="match status" value="1"/>
</dbReference>
<reference evidence="2 3" key="1">
    <citation type="submission" date="2017-05" db="EMBL/GenBank/DDBJ databases">
        <title>Genomic insights into alkan degradation activity of Oleiphilus messinensis.</title>
        <authorList>
            <person name="Kozyavkin S.A."/>
            <person name="Slesarev A.I."/>
            <person name="Golyshin P.N."/>
            <person name="Korzhenkov A."/>
            <person name="Golyshina O.N."/>
            <person name="Toshchakov S.V."/>
        </authorList>
    </citation>
    <scope>NUCLEOTIDE SEQUENCE [LARGE SCALE GENOMIC DNA]</scope>
    <source>
        <strain evidence="2 3">ME102</strain>
    </source>
</reference>
<dbReference type="AlphaFoldDB" id="A0A1Y0IAL2"/>
<dbReference type="SUPFAM" id="SSF53474">
    <property type="entry name" value="alpha/beta-Hydrolases"/>
    <property type="match status" value="1"/>
</dbReference>